<dbReference type="AlphaFoldDB" id="A0A6N2K1W8"/>
<sequence>MGTWGRPGYWPMQLVYAVAFCLIATTVVAYKPYTDASHPPLHHPYEHPSTKLPLIPHHYKPQLPKYVKSHHTITTHLCLHRNI</sequence>
<reference evidence="2" key="1">
    <citation type="submission" date="2019-03" db="EMBL/GenBank/DDBJ databases">
        <authorList>
            <person name="Mank J."/>
            <person name="Almeida P."/>
        </authorList>
    </citation>
    <scope>NUCLEOTIDE SEQUENCE</scope>
    <source>
        <strain evidence="2">78183</strain>
    </source>
</reference>
<accession>A0A6N2K1W8</accession>
<organism evidence="2">
    <name type="scientific">Salix viminalis</name>
    <name type="common">Common osier</name>
    <name type="synonym">Basket willow</name>
    <dbReference type="NCBI Taxonomy" id="40686"/>
    <lineage>
        <taxon>Eukaryota</taxon>
        <taxon>Viridiplantae</taxon>
        <taxon>Streptophyta</taxon>
        <taxon>Embryophyta</taxon>
        <taxon>Tracheophyta</taxon>
        <taxon>Spermatophyta</taxon>
        <taxon>Magnoliopsida</taxon>
        <taxon>eudicotyledons</taxon>
        <taxon>Gunneridae</taxon>
        <taxon>Pentapetalae</taxon>
        <taxon>rosids</taxon>
        <taxon>fabids</taxon>
        <taxon>Malpighiales</taxon>
        <taxon>Salicaceae</taxon>
        <taxon>Saliceae</taxon>
        <taxon>Salix</taxon>
    </lineage>
</organism>
<evidence type="ECO:0000313" key="2">
    <source>
        <dbReference type="EMBL" id="VFU19736.1"/>
    </source>
</evidence>
<feature type="chain" id="PRO_5026726924" description="Extensin domain-containing protein" evidence="1">
    <location>
        <begin position="30"/>
        <end position="83"/>
    </location>
</feature>
<feature type="signal peptide" evidence="1">
    <location>
        <begin position="1"/>
        <end position="29"/>
    </location>
</feature>
<keyword evidence="1" id="KW-0732">Signal</keyword>
<gene>
    <name evidence="2" type="ORF">SVIM_LOCUS194</name>
</gene>
<name>A0A6N2K1W8_SALVM</name>
<dbReference type="EMBL" id="CAADRP010000001">
    <property type="protein sequence ID" value="VFU19736.1"/>
    <property type="molecule type" value="Genomic_DNA"/>
</dbReference>
<evidence type="ECO:0008006" key="3">
    <source>
        <dbReference type="Google" id="ProtNLM"/>
    </source>
</evidence>
<protein>
    <recommendedName>
        <fullName evidence="3">Extensin domain-containing protein</fullName>
    </recommendedName>
</protein>
<proteinExistence type="predicted"/>
<evidence type="ECO:0000256" key="1">
    <source>
        <dbReference type="SAM" id="SignalP"/>
    </source>
</evidence>